<dbReference type="NCBIfam" id="TIGR02283">
    <property type="entry name" value="MltB_2"/>
    <property type="match status" value="1"/>
</dbReference>
<dbReference type="RefSeq" id="WP_271055128.1">
    <property type="nucleotide sequence ID" value="NZ_JAQIIO010000010.1"/>
</dbReference>
<dbReference type="Gene3D" id="1.10.530.10">
    <property type="match status" value="1"/>
</dbReference>
<dbReference type="InterPro" id="IPR036365">
    <property type="entry name" value="PGBD-like_sf"/>
</dbReference>
<feature type="domain" description="Transglycosylase SLT" evidence="3">
    <location>
        <begin position="32"/>
        <end position="320"/>
    </location>
</feature>
<keyword evidence="1" id="KW-0732">Signal</keyword>
<dbReference type="InterPro" id="IPR031304">
    <property type="entry name" value="SLT_2"/>
</dbReference>
<dbReference type="Proteomes" id="UP001528040">
    <property type="component" value="Unassembled WGS sequence"/>
</dbReference>
<feature type="chain" id="PRO_5045564150" evidence="1">
    <location>
        <begin position="25"/>
        <end position="395"/>
    </location>
</feature>
<accession>A0ABT4W4H9</accession>
<dbReference type="InterPro" id="IPR043426">
    <property type="entry name" value="MltB-like"/>
</dbReference>
<sequence>MRRILTAAAFSLTLPFVLTAPAEAMVKCGGSFPSFVKAMKKEAVAKGHAKSTVDAFFASVRQDGATLKADRAQGIFQKSFLDFSRALISQNRMQVGQSKLKKHAKTFARMERDYGVSRGVLTAFWAFETDYGAFQGNFNTLNSLVTLSHDCRRPELFQPQVFAALELFERGSFNPKTSTGAWAGEIGMVQMLPGDIIEAGVDGDGNGTVDLRRSPTDALLSGANMLRQLGWRAGEPWIQEVVLPNNFDWSKTGLGMQLKAGKWSKMGVKPRNGKLASNLPASILLPQGRKGPAFIAYPNFRVYFEWNKSFTYVMTAAYFATRLEGAPVYNAGKPDPALSGSQMKSLQKKLSARGHDVGKIDGILGAKTRDAVQKEQARLGFPADAWPTAALLSKL</sequence>
<evidence type="ECO:0000259" key="3">
    <source>
        <dbReference type="Pfam" id="PF13406"/>
    </source>
</evidence>
<dbReference type="Pfam" id="PF01471">
    <property type="entry name" value="PG_binding_1"/>
    <property type="match status" value="1"/>
</dbReference>
<reference evidence="4 5" key="1">
    <citation type="submission" date="2023-01" db="EMBL/GenBank/DDBJ databases">
        <authorList>
            <person name="Yoon J.-W."/>
        </authorList>
    </citation>
    <scope>NUCLEOTIDE SEQUENCE [LARGE SCALE GENOMIC DNA]</scope>
    <source>
        <strain evidence="4 5">KMU-50</strain>
    </source>
</reference>
<evidence type="ECO:0000313" key="5">
    <source>
        <dbReference type="Proteomes" id="UP001528040"/>
    </source>
</evidence>
<dbReference type="PANTHER" id="PTHR30163">
    <property type="entry name" value="MEMBRANE-BOUND LYTIC MUREIN TRANSGLYCOSYLASE B"/>
    <property type="match status" value="1"/>
</dbReference>
<dbReference type="InterPro" id="IPR036366">
    <property type="entry name" value="PGBDSf"/>
</dbReference>
<protein>
    <submittedName>
        <fullName evidence="4">Lytic murein transglycosylase</fullName>
    </submittedName>
</protein>
<dbReference type="SUPFAM" id="SSF47090">
    <property type="entry name" value="PGBD-like"/>
    <property type="match status" value="1"/>
</dbReference>
<dbReference type="Gene3D" id="1.10.8.350">
    <property type="entry name" value="Bacterial muramidase"/>
    <property type="match status" value="1"/>
</dbReference>
<dbReference type="InterPro" id="IPR011970">
    <property type="entry name" value="MltB_2"/>
</dbReference>
<evidence type="ECO:0000313" key="4">
    <source>
        <dbReference type="EMBL" id="MDA5095422.1"/>
    </source>
</evidence>
<dbReference type="EMBL" id="JAQIIO010000010">
    <property type="protein sequence ID" value="MDA5095422.1"/>
    <property type="molecule type" value="Genomic_DNA"/>
</dbReference>
<proteinExistence type="predicted"/>
<gene>
    <name evidence="4" type="ORF">O2N63_15140</name>
</gene>
<dbReference type="PANTHER" id="PTHR30163:SF8">
    <property type="entry name" value="LYTIC MUREIN TRANSGLYCOSYLASE"/>
    <property type="match status" value="1"/>
</dbReference>
<evidence type="ECO:0000259" key="2">
    <source>
        <dbReference type="Pfam" id="PF01471"/>
    </source>
</evidence>
<dbReference type="InterPro" id="IPR023346">
    <property type="entry name" value="Lysozyme-like_dom_sf"/>
</dbReference>
<comment type="caution">
    <text evidence="4">The sequence shown here is derived from an EMBL/GenBank/DDBJ whole genome shotgun (WGS) entry which is preliminary data.</text>
</comment>
<keyword evidence="5" id="KW-1185">Reference proteome</keyword>
<dbReference type="Pfam" id="PF13406">
    <property type="entry name" value="SLT_2"/>
    <property type="match status" value="1"/>
</dbReference>
<name>A0ABT4W4H9_9RHOB</name>
<dbReference type="Gene3D" id="1.10.101.10">
    <property type="entry name" value="PGBD-like superfamily/PGBD"/>
    <property type="match status" value="1"/>
</dbReference>
<evidence type="ECO:0000256" key="1">
    <source>
        <dbReference type="SAM" id="SignalP"/>
    </source>
</evidence>
<feature type="domain" description="Peptidoglycan binding-like" evidence="2">
    <location>
        <begin position="339"/>
        <end position="395"/>
    </location>
</feature>
<feature type="signal peptide" evidence="1">
    <location>
        <begin position="1"/>
        <end position="24"/>
    </location>
</feature>
<organism evidence="4 5">
    <name type="scientific">Aliiroseovarius salicola</name>
    <dbReference type="NCBI Taxonomy" id="3009082"/>
    <lineage>
        <taxon>Bacteria</taxon>
        <taxon>Pseudomonadati</taxon>
        <taxon>Pseudomonadota</taxon>
        <taxon>Alphaproteobacteria</taxon>
        <taxon>Rhodobacterales</taxon>
        <taxon>Paracoccaceae</taxon>
        <taxon>Aliiroseovarius</taxon>
    </lineage>
</organism>
<dbReference type="SUPFAM" id="SSF53955">
    <property type="entry name" value="Lysozyme-like"/>
    <property type="match status" value="1"/>
</dbReference>
<dbReference type="InterPro" id="IPR002477">
    <property type="entry name" value="Peptidoglycan-bd-like"/>
</dbReference>